<evidence type="ECO:0000313" key="2">
    <source>
        <dbReference type="Proteomes" id="UP000269208"/>
    </source>
</evidence>
<dbReference type="AlphaFoldDB" id="A0A3S4LSY9"/>
<dbReference type="Proteomes" id="UP000269208">
    <property type="component" value="Chromosome"/>
</dbReference>
<reference evidence="1 2" key="1">
    <citation type="submission" date="2018-12" db="EMBL/GenBank/DDBJ databases">
        <authorList>
            <consortium name="Pathogen Informatics"/>
        </authorList>
    </citation>
    <scope>NUCLEOTIDE SEQUENCE [LARGE SCALE GENOMIC DNA]</scope>
    <source>
        <strain evidence="1 2">NCTC6754</strain>
    </source>
</reference>
<proteinExistence type="predicted"/>
<keyword evidence="1" id="KW-0378">Hydrolase</keyword>
<accession>A0A3S4LSY9</accession>
<sequence>MNVLEVDLHKLTVSDPFLGTVSTNWFAMWLFLYQWDALNDRIPEAEPSHAIENFPHCRRASRRGDFYGMVFSGQRTWRNGWKRLPGHCARSPIPRLRKPPMR</sequence>
<name>A0A3S4LSY9_SALET</name>
<gene>
    <name evidence="1" type="ORF">NCTC6754_02136</name>
</gene>
<dbReference type="GO" id="GO:0016787">
    <property type="term" value="F:hydrolase activity"/>
    <property type="evidence" value="ECO:0007669"/>
    <property type="project" value="UniProtKB-KW"/>
</dbReference>
<dbReference type="EMBL" id="LR134190">
    <property type="protein sequence ID" value="VEB52382.1"/>
    <property type="molecule type" value="Genomic_DNA"/>
</dbReference>
<evidence type="ECO:0000313" key="1">
    <source>
        <dbReference type="EMBL" id="VEB52382.1"/>
    </source>
</evidence>
<protein>
    <submittedName>
        <fullName evidence="1">Glycosyl hydrolase</fullName>
    </submittedName>
</protein>
<organism evidence="1 2">
    <name type="scientific">Salmonella enterica I</name>
    <dbReference type="NCBI Taxonomy" id="59201"/>
    <lineage>
        <taxon>Bacteria</taxon>
        <taxon>Pseudomonadati</taxon>
        <taxon>Pseudomonadota</taxon>
        <taxon>Gammaproteobacteria</taxon>
        <taxon>Enterobacterales</taxon>
        <taxon>Enterobacteriaceae</taxon>
        <taxon>Salmonella</taxon>
    </lineage>
</organism>